<comment type="function">
    <text evidence="9">Component of the Mediator complex, a coactivator involved in the regulated transcription of nearly all RNA polymerase II-dependent genes. Mediator functions as a bridge to convey information from gene-specific regulatory proteins to the basal RNA polymerase II transcription machinery. Mediator is recruited to promoters by direct interactions with regulatory proteins and serves as a scaffold for the assembly of a functional preinitiation complex with RNA polymerase II and the general transcription factors.</text>
</comment>
<accession>A0A5J5CF96</accession>
<evidence type="ECO:0000256" key="4">
    <source>
        <dbReference type="ARBA" id="ARBA00023015"/>
    </source>
</evidence>
<evidence type="ECO:0000313" key="11">
    <source>
        <dbReference type="EMBL" id="KAA8580592.1"/>
    </source>
</evidence>
<name>A0A5J5CF96_9PERO</name>
<reference evidence="11 12" key="1">
    <citation type="submission" date="2019-08" db="EMBL/GenBank/DDBJ databases">
        <title>A chromosome-level genome assembly, high-density linkage maps, and genome scans reveal the genomic architecture of hybrid incompatibilities underlying speciation via character displacement in darters (Percidae: Etheostominae).</title>
        <authorList>
            <person name="Moran R.L."/>
            <person name="Catchen J.M."/>
            <person name="Fuller R.C."/>
        </authorList>
    </citation>
    <scope>NUCLEOTIDE SEQUENCE [LARGE SCALE GENOMIC DNA]</scope>
    <source>
        <strain evidence="11">EspeVRDwgs_2016</strain>
        <tissue evidence="11">Muscle</tissue>
    </source>
</reference>
<keyword evidence="5 9" id="KW-0010">Activator</keyword>
<dbReference type="PANTHER" id="PTHR12881">
    <property type="entry name" value="MEDIATOR OF RNA POLYMERASE II TRANSCRIPTION SUBUNIT 1"/>
    <property type="match status" value="1"/>
</dbReference>
<comment type="similarity">
    <text evidence="2 9">Belongs to the Mediator complex subunit 1 family.</text>
</comment>
<dbReference type="Pfam" id="PF10744">
    <property type="entry name" value="Med1"/>
    <property type="match status" value="1"/>
</dbReference>
<dbReference type="GO" id="GO:0042974">
    <property type="term" value="F:nuclear retinoic acid receptor binding"/>
    <property type="evidence" value="ECO:0007669"/>
    <property type="project" value="TreeGrafter"/>
</dbReference>
<dbReference type="PANTHER" id="PTHR12881:SF4">
    <property type="entry name" value="MEDIATOR OF RNA POLYMERASE II TRANSCRIPTION SUBUNIT 1"/>
    <property type="match status" value="1"/>
</dbReference>
<comment type="subcellular location">
    <subcellularLocation>
        <location evidence="1 9">Nucleus</location>
    </subcellularLocation>
</comment>
<dbReference type="GO" id="GO:0003712">
    <property type="term" value="F:transcription coregulator activity"/>
    <property type="evidence" value="ECO:0007669"/>
    <property type="project" value="InterPro"/>
</dbReference>
<dbReference type="AlphaFoldDB" id="A0A5J5CF96"/>
<dbReference type="GO" id="GO:0045944">
    <property type="term" value="P:positive regulation of transcription by RNA polymerase II"/>
    <property type="evidence" value="ECO:0007669"/>
    <property type="project" value="UniProtKB-ARBA"/>
</dbReference>
<dbReference type="Proteomes" id="UP000327493">
    <property type="component" value="Chromosome 22"/>
</dbReference>
<keyword evidence="12" id="KW-1185">Reference proteome</keyword>
<evidence type="ECO:0000256" key="8">
    <source>
        <dbReference type="ARBA" id="ARBA00031254"/>
    </source>
</evidence>
<dbReference type="GO" id="GO:0016592">
    <property type="term" value="C:mediator complex"/>
    <property type="evidence" value="ECO:0007669"/>
    <property type="project" value="InterPro"/>
</dbReference>
<keyword evidence="6 9" id="KW-0804">Transcription</keyword>
<dbReference type="InterPro" id="IPR051999">
    <property type="entry name" value="Mediator_complex_subunit_1"/>
</dbReference>
<keyword evidence="4 9" id="KW-0805">Transcription regulation</keyword>
<protein>
    <recommendedName>
        <fullName evidence="3 9">Mediator of RNA polymerase II transcription subunit 1</fullName>
    </recommendedName>
    <alternativeName>
        <fullName evidence="8 9">Mediator complex subunit 1</fullName>
    </alternativeName>
</protein>
<dbReference type="EMBL" id="VOFY01000022">
    <property type="protein sequence ID" value="KAA8580592.1"/>
    <property type="molecule type" value="Genomic_DNA"/>
</dbReference>
<organism evidence="11 12">
    <name type="scientific">Etheostoma spectabile</name>
    <name type="common">orangethroat darter</name>
    <dbReference type="NCBI Taxonomy" id="54343"/>
    <lineage>
        <taxon>Eukaryota</taxon>
        <taxon>Metazoa</taxon>
        <taxon>Chordata</taxon>
        <taxon>Craniata</taxon>
        <taxon>Vertebrata</taxon>
        <taxon>Euteleostomi</taxon>
        <taxon>Actinopterygii</taxon>
        <taxon>Neopterygii</taxon>
        <taxon>Teleostei</taxon>
        <taxon>Neoteleostei</taxon>
        <taxon>Acanthomorphata</taxon>
        <taxon>Eupercaria</taxon>
        <taxon>Perciformes</taxon>
        <taxon>Percoidei</taxon>
        <taxon>Percidae</taxon>
        <taxon>Etheostomatinae</taxon>
        <taxon>Etheostoma</taxon>
    </lineage>
</organism>
<evidence type="ECO:0000256" key="9">
    <source>
        <dbReference type="RuleBase" id="RU364059"/>
    </source>
</evidence>
<evidence type="ECO:0000313" key="12">
    <source>
        <dbReference type="Proteomes" id="UP000327493"/>
    </source>
</evidence>
<evidence type="ECO:0000259" key="10">
    <source>
        <dbReference type="Pfam" id="PF10744"/>
    </source>
</evidence>
<evidence type="ECO:0000256" key="5">
    <source>
        <dbReference type="ARBA" id="ARBA00023159"/>
    </source>
</evidence>
<sequence>MKSIISGLHLKFAEKTWNETFQLVRRCMDRPKDESKPCQPLVRSLERLQEVVTVSSLNTMRSRLEMIAKQQGMGFHINEATCYLTADLFYLEVVLLPCGGVTEVKVAPHGGFPVPSESLLQPLRLPKDSDPQADMINNGRIGCLIAGKEDSPMKIQFYITPTDGMKTSDLQMTDTETVVQAAQVTVGVSDVTHMLQMASVIPQPPQLDAQG</sequence>
<evidence type="ECO:0000256" key="1">
    <source>
        <dbReference type="ARBA" id="ARBA00004123"/>
    </source>
</evidence>
<gene>
    <name evidence="11" type="ORF">FQN60_013550</name>
</gene>
<dbReference type="GO" id="GO:0097067">
    <property type="term" value="P:cellular response to thyroid hormone stimulus"/>
    <property type="evidence" value="ECO:0007669"/>
    <property type="project" value="TreeGrafter"/>
</dbReference>
<dbReference type="GO" id="GO:0042809">
    <property type="term" value="F:nuclear vitamin D receptor binding"/>
    <property type="evidence" value="ECO:0007669"/>
    <property type="project" value="TreeGrafter"/>
</dbReference>
<keyword evidence="7 9" id="KW-0539">Nucleus</keyword>
<evidence type="ECO:0000256" key="6">
    <source>
        <dbReference type="ARBA" id="ARBA00023163"/>
    </source>
</evidence>
<feature type="domain" description="Mediator complex subunit Med1" evidence="10">
    <location>
        <begin position="44"/>
        <end position="133"/>
    </location>
</feature>
<dbReference type="InterPro" id="IPR019680">
    <property type="entry name" value="Mediator_Med1"/>
</dbReference>
<evidence type="ECO:0000256" key="3">
    <source>
        <dbReference type="ARBA" id="ARBA00020612"/>
    </source>
</evidence>
<proteinExistence type="inferred from homology"/>
<dbReference type="GO" id="GO:0046966">
    <property type="term" value="F:nuclear thyroid hormone receptor binding"/>
    <property type="evidence" value="ECO:0007669"/>
    <property type="project" value="TreeGrafter"/>
</dbReference>
<comment type="caution">
    <text evidence="11">The sequence shown here is derived from an EMBL/GenBank/DDBJ whole genome shotgun (WGS) entry which is preliminary data.</text>
</comment>
<evidence type="ECO:0000256" key="7">
    <source>
        <dbReference type="ARBA" id="ARBA00023242"/>
    </source>
</evidence>
<evidence type="ECO:0000256" key="2">
    <source>
        <dbReference type="ARBA" id="ARBA00006210"/>
    </source>
</evidence>